<dbReference type="AlphaFoldDB" id="A0A2H5QPJ8"/>
<gene>
    <name evidence="1" type="ORF">CUMW_249630</name>
</gene>
<accession>A0A2H5QPJ8</accession>
<dbReference type="EMBL" id="BDQV01000589">
    <property type="protein sequence ID" value="GAY66554.1"/>
    <property type="molecule type" value="Genomic_DNA"/>
</dbReference>
<dbReference type="Proteomes" id="UP000236630">
    <property type="component" value="Unassembled WGS sequence"/>
</dbReference>
<reference evidence="1 2" key="1">
    <citation type="journal article" date="2017" name="Front. Genet.">
        <title>Draft sequencing of the heterozygous diploid genome of Satsuma (Citrus unshiu Marc.) using a hybrid assembly approach.</title>
        <authorList>
            <person name="Shimizu T."/>
            <person name="Tanizawa Y."/>
            <person name="Mochizuki T."/>
            <person name="Nagasaki H."/>
            <person name="Yoshioka T."/>
            <person name="Toyoda A."/>
            <person name="Fujiyama A."/>
            <person name="Kaminuma E."/>
            <person name="Nakamura Y."/>
        </authorList>
    </citation>
    <scope>NUCLEOTIDE SEQUENCE [LARGE SCALE GENOMIC DNA]</scope>
    <source>
        <strain evidence="2">cv. Miyagawa wase</strain>
    </source>
</reference>
<evidence type="ECO:0000313" key="2">
    <source>
        <dbReference type="Proteomes" id="UP000236630"/>
    </source>
</evidence>
<protein>
    <submittedName>
        <fullName evidence="1">Uncharacterized protein</fullName>
    </submittedName>
</protein>
<evidence type="ECO:0000313" key="1">
    <source>
        <dbReference type="EMBL" id="GAY66554.1"/>
    </source>
</evidence>
<keyword evidence="2" id="KW-1185">Reference proteome</keyword>
<sequence>MSPKNKFDRRRKIHRDVLFPSHVGMLPESLLYPRSRVRMVVQFCKVEGISPDRRLLLSIKNLRYRREPMELARQGIWGPIDMISASCIEV</sequence>
<comment type="caution">
    <text evidence="1">The sequence shown here is derived from an EMBL/GenBank/DDBJ whole genome shotgun (WGS) entry which is preliminary data.</text>
</comment>
<proteinExistence type="predicted"/>
<organism evidence="1 2">
    <name type="scientific">Citrus unshiu</name>
    <name type="common">Satsuma mandarin</name>
    <name type="synonym">Citrus nobilis var. unshiu</name>
    <dbReference type="NCBI Taxonomy" id="55188"/>
    <lineage>
        <taxon>Eukaryota</taxon>
        <taxon>Viridiplantae</taxon>
        <taxon>Streptophyta</taxon>
        <taxon>Embryophyta</taxon>
        <taxon>Tracheophyta</taxon>
        <taxon>Spermatophyta</taxon>
        <taxon>Magnoliopsida</taxon>
        <taxon>eudicotyledons</taxon>
        <taxon>Gunneridae</taxon>
        <taxon>Pentapetalae</taxon>
        <taxon>rosids</taxon>
        <taxon>malvids</taxon>
        <taxon>Sapindales</taxon>
        <taxon>Rutaceae</taxon>
        <taxon>Aurantioideae</taxon>
        <taxon>Citrus</taxon>
    </lineage>
</organism>
<name>A0A2H5QPJ8_CITUN</name>